<comment type="caution">
    <text evidence="1">The sequence shown here is derived from an EMBL/GenBank/DDBJ whole genome shotgun (WGS) entry which is preliminary data.</text>
</comment>
<sequence length="541" mass="62048">MLNDSWVEYLLIRATILALQSVGPLSTAYAFSLLLQAFILPTNETSKPLQLIANLLVSVKPLQWYCFAEAAFYVFLRYYRIHLQGEAIHPPLRSKVDRQALFQNVRAEIHDPTRFISGWFRGAEIEEIGRDDLKDYLSWAFWEGRTTAEDEVELEEITKEVEKMIGKRKFKPGRGSVKSIRLTLDHVEMDHRSLLWYSIILLIDTTTHLRLLIYGMRYYCTLPTSFGVFPPRPLALATASGRSPAPKLSYWLRPHTSKTRLPVLYLHGIGVGLHPHVEFLHQLDAKLNANTPPNDQVGIMCIEILQISSRLTHSILDRSEFLTQLTQVLDQHDFKRLVLLSHSYGSVLSTHMLTDDAMAARVAATLMVDPVTILLHMPDVAYNFTARAPTHANEWQLWYFASKDPGTAHTLGRHFFWSQNVLWRERIMELVDRGMRLTASLSSRDLIVDTEAVGRYLVNHEIPDPVLLKDKKANQEHMELEVASKKKKEKREVGEAWKVRKFGGKGLEVLWWEDLDHAQVFDQAGSRAKLVDVLVEYSRSS</sequence>
<organism evidence="1 2">
    <name type="scientific">Salinomyces thailandicus</name>
    <dbReference type="NCBI Taxonomy" id="706561"/>
    <lineage>
        <taxon>Eukaryota</taxon>
        <taxon>Fungi</taxon>
        <taxon>Dikarya</taxon>
        <taxon>Ascomycota</taxon>
        <taxon>Pezizomycotina</taxon>
        <taxon>Dothideomycetes</taxon>
        <taxon>Dothideomycetidae</taxon>
        <taxon>Mycosphaerellales</taxon>
        <taxon>Teratosphaeriaceae</taxon>
        <taxon>Salinomyces</taxon>
    </lineage>
</organism>
<dbReference type="Proteomes" id="UP000308549">
    <property type="component" value="Unassembled WGS sequence"/>
</dbReference>
<proteinExistence type="predicted"/>
<evidence type="ECO:0000313" key="2">
    <source>
        <dbReference type="Proteomes" id="UP000308549"/>
    </source>
</evidence>
<dbReference type="PANTHER" id="PTHR37471">
    <property type="entry name" value="UNNAMED PRODUCT"/>
    <property type="match status" value="1"/>
</dbReference>
<protein>
    <recommendedName>
        <fullName evidence="3">AB hydrolase-1 domain-containing protein</fullName>
    </recommendedName>
</protein>
<dbReference type="InterPro" id="IPR029058">
    <property type="entry name" value="AB_hydrolase_fold"/>
</dbReference>
<dbReference type="OrthoDB" id="6431331at2759"/>
<evidence type="ECO:0000313" key="1">
    <source>
        <dbReference type="EMBL" id="TKA25326.1"/>
    </source>
</evidence>
<name>A0A4U0TTM3_9PEZI</name>
<gene>
    <name evidence="1" type="ORF">B0A50_06230</name>
</gene>
<dbReference type="AlphaFoldDB" id="A0A4U0TTM3"/>
<dbReference type="EMBL" id="NAJL01000036">
    <property type="protein sequence ID" value="TKA25326.1"/>
    <property type="molecule type" value="Genomic_DNA"/>
</dbReference>
<dbReference type="Gene3D" id="3.40.50.1820">
    <property type="entry name" value="alpha/beta hydrolase"/>
    <property type="match status" value="1"/>
</dbReference>
<evidence type="ECO:0008006" key="3">
    <source>
        <dbReference type="Google" id="ProtNLM"/>
    </source>
</evidence>
<dbReference type="PANTHER" id="PTHR37471:SF1">
    <property type="entry name" value="AB HYDROLASE-1 DOMAIN-CONTAINING PROTEIN"/>
    <property type="match status" value="1"/>
</dbReference>
<accession>A0A4U0TTM3</accession>
<reference evidence="1 2" key="1">
    <citation type="submission" date="2017-03" db="EMBL/GenBank/DDBJ databases">
        <title>Genomes of endolithic fungi from Antarctica.</title>
        <authorList>
            <person name="Coleine C."/>
            <person name="Masonjones S."/>
            <person name="Stajich J.E."/>
        </authorList>
    </citation>
    <scope>NUCLEOTIDE SEQUENCE [LARGE SCALE GENOMIC DNA]</scope>
    <source>
        <strain evidence="1 2">CCFEE 6315</strain>
    </source>
</reference>
<dbReference type="SUPFAM" id="SSF53474">
    <property type="entry name" value="alpha/beta-Hydrolases"/>
    <property type="match status" value="1"/>
</dbReference>
<keyword evidence="2" id="KW-1185">Reference proteome</keyword>